<dbReference type="Proteomes" id="UP000234254">
    <property type="component" value="Unassembled WGS sequence"/>
</dbReference>
<name>A0A2I1CYD6_ASPC2</name>
<feature type="transmembrane region" description="Helical" evidence="1">
    <location>
        <begin position="12"/>
        <end position="37"/>
    </location>
</feature>
<protein>
    <submittedName>
        <fullName evidence="2">Uncharacterized protein</fullName>
    </submittedName>
</protein>
<dbReference type="AlphaFoldDB" id="A0A2I1CYD6"/>
<dbReference type="GeneID" id="36540523"/>
<keyword evidence="1" id="KW-0812">Transmembrane</keyword>
<organism evidence="2 3">
    <name type="scientific">Aspergillus campestris (strain IBT 28561)</name>
    <dbReference type="NCBI Taxonomy" id="1392248"/>
    <lineage>
        <taxon>Eukaryota</taxon>
        <taxon>Fungi</taxon>
        <taxon>Dikarya</taxon>
        <taxon>Ascomycota</taxon>
        <taxon>Pezizomycotina</taxon>
        <taxon>Eurotiomycetes</taxon>
        <taxon>Eurotiomycetidae</taxon>
        <taxon>Eurotiales</taxon>
        <taxon>Aspergillaceae</taxon>
        <taxon>Aspergillus</taxon>
        <taxon>Aspergillus subgen. Circumdati</taxon>
    </lineage>
</organism>
<evidence type="ECO:0000313" key="2">
    <source>
        <dbReference type="EMBL" id="PKY02631.1"/>
    </source>
</evidence>
<keyword evidence="3" id="KW-1185">Reference proteome</keyword>
<proteinExistence type="predicted"/>
<keyword evidence="1" id="KW-0472">Membrane</keyword>
<evidence type="ECO:0000313" key="3">
    <source>
        <dbReference type="Proteomes" id="UP000234254"/>
    </source>
</evidence>
<accession>A0A2I1CYD6</accession>
<gene>
    <name evidence="2" type="ORF">P168DRAFT_187997</name>
</gene>
<dbReference type="RefSeq" id="XP_024691225.1">
    <property type="nucleotide sequence ID" value="XM_024832999.1"/>
</dbReference>
<comment type="caution">
    <text evidence="2">The sequence shown here is derived from an EMBL/GenBank/DDBJ whole genome shotgun (WGS) entry which is preliminary data.</text>
</comment>
<evidence type="ECO:0000256" key="1">
    <source>
        <dbReference type="SAM" id="Phobius"/>
    </source>
</evidence>
<sequence>MGLRAYCERLPIAVVCFFFFFLLSTEIWMAFFLFLFYPSISQVKIYDACTNYRSFLFFSLLSRSDAKEWVRGGGWWVG</sequence>
<dbReference type="EMBL" id="MSFM01000009">
    <property type="protein sequence ID" value="PKY02631.1"/>
    <property type="molecule type" value="Genomic_DNA"/>
</dbReference>
<dbReference type="VEuPathDB" id="FungiDB:P168DRAFT_187997"/>
<keyword evidence="1" id="KW-1133">Transmembrane helix</keyword>
<reference evidence="2" key="1">
    <citation type="submission" date="2016-12" db="EMBL/GenBank/DDBJ databases">
        <title>The genomes of Aspergillus section Nigri reveals drivers in fungal speciation.</title>
        <authorList>
            <consortium name="DOE Joint Genome Institute"/>
            <person name="Vesth T.C."/>
            <person name="Nybo J."/>
            <person name="Theobald S."/>
            <person name="Brandl J."/>
            <person name="Frisvad J.C."/>
            <person name="Nielsen K.F."/>
            <person name="Lyhne E.K."/>
            <person name="Kogle M.E."/>
            <person name="Kuo A."/>
            <person name="Riley R."/>
            <person name="Clum A."/>
            <person name="Nolan M."/>
            <person name="Lipzen A."/>
            <person name="Salamov A."/>
            <person name="Henrissat B."/>
            <person name="Wiebenga A."/>
            <person name="De vries R.P."/>
            <person name="Grigoriev I.V."/>
            <person name="Mortensen U.H."/>
            <person name="Andersen M.R."/>
            <person name="Baker S.E."/>
        </authorList>
    </citation>
    <scope>NUCLEOTIDE SEQUENCE</scope>
    <source>
        <strain evidence="2">IBT 28561</strain>
    </source>
</reference>